<protein>
    <submittedName>
        <fullName evidence="2">Uncharacterized protein</fullName>
    </submittedName>
</protein>
<feature type="compositionally biased region" description="Basic residues" evidence="1">
    <location>
        <begin position="88"/>
        <end position="100"/>
    </location>
</feature>
<feature type="compositionally biased region" description="Low complexity" evidence="1">
    <location>
        <begin position="1062"/>
        <end position="1072"/>
    </location>
</feature>
<feature type="region of interest" description="Disordered" evidence="1">
    <location>
        <begin position="1"/>
        <end position="417"/>
    </location>
</feature>
<feature type="compositionally biased region" description="Polar residues" evidence="1">
    <location>
        <begin position="230"/>
        <end position="244"/>
    </location>
</feature>
<proteinExistence type="predicted"/>
<feature type="compositionally biased region" description="Low complexity" evidence="1">
    <location>
        <begin position="109"/>
        <end position="134"/>
    </location>
</feature>
<feature type="compositionally biased region" description="Acidic residues" evidence="1">
    <location>
        <begin position="390"/>
        <end position="412"/>
    </location>
</feature>
<feature type="compositionally biased region" description="Basic and acidic residues" evidence="1">
    <location>
        <begin position="742"/>
        <end position="768"/>
    </location>
</feature>
<feature type="compositionally biased region" description="Low complexity" evidence="1">
    <location>
        <begin position="1086"/>
        <end position="1099"/>
    </location>
</feature>
<feature type="compositionally biased region" description="Acidic residues" evidence="1">
    <location>
        <begin position="186"/>
        <end position="202"/>
    </location>
</feature>
<feature type="compositionally biased region" description="Low complexity" evidence="1">
    <location>
        <begin position="33"/>
        <end position="87"/>
    </location>
</feature>
<feature type="compositionally biased region" description="Basic and acidic residues" evidence="1">
    <location>
        <begin position="339"/>
        <end position="348"/>
    </location>
</feature>
<feature type="compositionally biased region" description="Basic and acidic residues" evidence="1">
    <location>
        <begin position="602"/>
        <end position="611"/>
    </location>
</feature>
<feature type="region of interest" description="Disordered" evidence="1">
    <location>
        <begin position="540"/>
        <end position="567"/>
    </location>
</feature>
<feature type="compositionally biased region" description="Low complexity" evidence="1">
    <location>
        <begin position="1109"/>
        <end position="1126"/>
    </location>
</feature>
<feature type="compositionally biased region" description="Polar residues" evidence="1">
    <location>
        <begin position="370"/>
        <end position="389"/>
    </location>
</feature>
<evidence type="ECO:0000256" key="1">
    <source>
        <dbReference type="SAM" id="MobiDB-lite"/>
    </source>
</evidence>
<evidence type="ECO:0000313" key="2">
    <source>
        <dbReference type="EMBL" id="KAF2089261.1"/>
    </source>
</evidence>
<feature type="compositionally biased region" description="Basic and acidic residues" evidence="1">
    <location>
        <begin position="633"/>
        <end position="668"/>
    </location>
</feature>
<feature type="compositionally biased region" description="Acidic residues" evidence="1">
    <location>
        <begin position="308"/>
        <end position="324"/>
    </location>
</feature>
<keyword evidence="3" id="KW-1185">Reference proteome</keyword>
<dbReference type="OrthoDB" id="3940099at2759"/>
<feature type="compositionally biased region" description="Basic and acidic residues" evidence="1">
    <location>
        <begin position="213"/>
        <end position="229"/>
    </location>
</feature>
<evidence type="ECO:0000313" key="3">
    <source>
        <dbReference type="Proteomes" id="UP000799776"/>
    </source>
</evidence>
<feature type="compositionally biased region" description="Basic and acidic residues" evidence="1">
    <location>
        <begin position="818"/>
        <end position="828"/>
    </location>
</feature>
<feature type="compositionally biased region" description="Low complexity" evidence="1">
    <location>
        <begin position="1170"/>
        <end position="1180"/>
    </location>
</feature>
<feature type="compositionally biased region" description="Pro residues" evidence="1">
    <location>
        <begin position="1160"/>
        <end position="1169"/>
    </location>
</feature>
<name>A0A6A5YEM9_9PEZI</name>
<gene>
    <name evidence="2" type="ORF">K490DRAFT_54887</name>
</gene>
<feature type="region of interest" description="Disordered" evidence="1">
    <location>
        <begin position="1010"/>
        <end position="1257"/>
    </location>
</feature>
<reference evidence="2" key="1">
    <citation type="journal article" date="2020" name="Stud. Mycol.">
        <title>101 Dothideomycetes genomes: a test case for predicting lifestyles and emergence of pathogens.</title>
        <authorList>
            <person name="Haridas S."/>
            <person name="Albert R."/>
            <person name="Binder M."/>
            <person name="Bloem J."/>
            <person name="Labutti K."/>
            <person name="Salamov A."/>
            <person name="Andreopoulos B."/>
            <person name="Baker S."/>
            <person name="Barry K."/>
            <person name="Bills G."/>
            <person name="Bluhm B."/>
            <person name="Cannon C."/>
            <person name="Castanera R."/>
            <person name="Culley D."/>
            <person name="Daum C."/>
            <person name="Ezra D."/>
            <person name="Gonzalez J."/>
            <person name="Henrissat B."/>
            <person name="Kuo A."/>
            <person name="Liang C."/>
            <person name="Lipzen A."/>
            <person name="Lutzoni F."/>
            <person name="Magnuson J."/>
            <person name="Mondo S."/>
            <person name="Nolan M."/>
            <person name="Ohm R."/>
            <person name="Pangilinan J."/>
            <person name="Park H.-J."/>
            <person name="Ramirez L."/>
            <person name="Alfaro M."/>
            <person name="Sun H."/>
            <person name="Tritt A."/>
            <person name="Yoshinaga Y."/>
            <person name="Zwiers L.-H."/>
            <person name="Turgeon B."/>
            <person name="Goodwin S."/>
            <person name="Spatafora J."/>
            <person name="Crous P."/>
            <person name="Grigoriev I."/>
        </authorList>
    </citation>
    <scope>NUCLEOTIDE SEQUENCE</scope>
    <source>
        <strain evidence="2">CBS 121410</strain>
    </source>
</reference>
<feature type="compositionally biased region" description="Low complexity" evidence="1">
    <location>
        <begin position="675"/>
        <end position="702"/>
    </location>
</feature>
<organism evidence="2 3">
    <name type="scientific">Saccharata proteae CBS 121410</name>
    <dbReference type="NCBI Taxonomy" id="1314787"/>
    <lineage>
        <taxon>Eukaryota</taxon>
        <taxon>Fungi</taxon>
        <taxon>Dikarya</taxon>
        <taxon>Ascomycota</taxon>
        <taxon>Pezizomycotina</taxon>
        <taxon>Dothideomycetes</taxon>
        <taxon>Dothideomycetes incertae sedis</taxon>
        <taxon>Botryosphaeriales</taxon>
        <taxon>Saccharataceae</taxon>
        <taxon>Saccharata</taxon>
    </lineage>
</organism>
<feature type="compositionally biased region" description="Low complexity" evidence="1">
    <location>
        <begin position="1215"/>
        <end position="1230"/>
    </location>
</feature>
<accession>A0A6A5YEM9</accession>
<feature type="compositionally biased region" description="Acidic residues" evidence="1">
    <location>
        <begin position="1015"/>
        <end position="1029"/>
    </location>
</feature>
<dbReference type="EMBL" id="ML978714">
    <property type="protein sequence ID" value="KAF2089261.1"/>
    <property type="molecule type" value="Genomic_DNA"/>
</dbReference>
<feature type="compositionally biased region" description="Basic and acidic residues" evidence="1">
    <location>
        <begin position="784"/>
        <end position="796"/>
    </location>
</feature>
<feature type="region of interest" description="Disordered" evidence="1">
    <location>
        <begin position="593"/>
        <end position="850"/>
    </location>
</feature>
<feature type="compositionally biased region" description="Acidic residues" evidence="1">
    <location>
        <begin position="358"/>
        <end position="368"/>
    </location>
</feature>
<sequence>MPPKRKPAVKDEPVAEPNIDTYTTNGRALRVRAPIPSAAAPAQQPSASSLVPAPAPKAGKPKATSKATKGKGALATATKGTSTSAKVTKTKKPAAKKTATKRAAPKDPPAASTAPKATATSKVTTSAAAATTPANVQPSRKTRRAVHQGYASPVSSPHSIPKPPRKSRAKSSPVDKEQTAAAPIEAVEDQEMGNDDGAEEEERLTSAAPMEGEADHEMSDDNTASDERPTSSPEQMTGPAAQNTGEEDMDDGASDERPTSSREQTTGPAAYNTGEEIELTGSGEEARHLTVEDLEGSWAGEVNGDWDMSGDEPESQAEAEEQGEGEYSPQVQQHSQDAGVEHEPHAEAEVAESVSQEAEAEEEEEVIDQDLQSTPREETPANTDKATSPEQDDDNSGSDNDSFDFDTDDENEAANAKIVDHYPYYVEINGRAYPYRSWWDQRDTIYNTNASAEMNAPAAVTPSRLRYKHGLGQLGAFSAPAVASPLAVVASPSPAVASPSPAVASPPPAVATADLPPRGHPYWLPNHIKRLRASRGPLVDPLAVQPVTPPEPPKMETPKSEEADGGRTFGLTSLFRSVMPSWLTTQLGVSAQADANAASPSEEAKARKDDSSAVTQDSPSAGRKTSVKKVNRPARDDRSRSPRRRDDHRADRRERDYTRSRQEPQEARGRKKTKTSPSSTSKPSAAPPTSTSKTSLPSTDSKAAVEKPAVTKSAEPRASKAAAGKPSETRGRGRPARPVNRPPRDNRSRSPRRGEESGRADRRERDYDNGSGVSRVKAKKAHRPSPDKIPAHRPGERGYGLVEEYFLYSDSDESMSDDTPKPSDDNVFKKPALPKTTAAAASTPPPAARFLDDKIKTTGRMSYSLHGDMTIGQRRRIHRPSRSERRYRMQHGYEDPIIQHRDTVRALYTDPFGTTPLGESKTSFNRTHHLKRIQMDSPLVYTGEAFASPGDVGYRTPNIFAENERRDRKVLRRQAEEIAKRSPKSWSVDDYHVIQEGQRRLGHVAGTGMFTVPEYDSDEEDSSLLEDEPVAPTPTPKTSAPAKNSSPVKGPSPPARTMNVFAAAALQSAGQAIPDGTTFGCETRSPSESAPASKPAPEACTPSTKPALSTTAPSSKSPRPASAPATKPAPLPPAPARELPALPGTSNTMNVFAAAAAAPPNQPPPPPTPAHAQLPATPQLPERDTVAIEKAALERARAKYAKHKPANPSRLQNESRLSSSPATSPRTPAAQGPMADSLLTRPSSPPLSPRRYSNPHIDGMDERVALAIYAAIEQHMEQTPSKRYATEDQRFEDYCIAVEAREQRIRRSRAVQAAVDEAKKAFTNWDNLVEQELAVSASPGA</sequence>
<feature type="compositionally biased region" description="Basic and acidic residues" evidence="1">
    <location>
        <begin position="553"/>
        <end position="565"/>
    </location>
</feature>
<dbReference type="Proteomes" id="UP000799776">
    <property type="component" value="Unassembled WGS sequence"/>
</dbReference>
<feature type="compositionally biased region" description="Basic and acidic residues" evidence="1">
    <location>
        <begin position="1181"/>
        <end position="1197"/>
    </location>
</feature>
<feature type="compositionally biased region" description="Low complexity" evidence="1">
    <location>
        <begin position="829"/>
        <end position="842"/>
    </location>
</feature>